<dbReference type="AlphaFoldDB" id="A0A844ZZJ6"/>
<proteinExistence type="predicted"/>
<dbReference type="OrthoDB" id="7189339at2"/>
<protein>
    <submittedName>
        <fullName evidence="1">Uncharacterized protein</fullName>
    </submittedName>
</protein>
<comment type="caution">
    <text evidence="1">The sequence shown here is derived from an EMBL/GenBank/DDBJ whole genome shotgun (WGS) entry which is preliminary data.</text>
</comment>
<reference evidence="1 2" key="1">
    <citation type="submission" date="2019-12" db="EMBL/GenBank/DDBJ databases">
        <title>Genomic-based taxomic classification of the family Erythrobacteraceae.</title>
        <authorList>
            <person name="Xu L."/>
        </authorList>
    </citation>
    <scope>NUCLEOTIDE SEQUENCE [LARGE SCALE GENOMIC DNA]</scope>
    <source>
        <strain evidence="1 2">RC4-10-4</strain>
    </source>
</reference>
<dbReference type="Proteomes" id="UP000460626">
    <property type="component" value="Unassembled WGS sequence"/>
</dbReference>
<evidence type="ECO:0000313" key="1">
    <source>
        <dbReference type="EMBL" id="MXO92652.1"/>
    </source>
</evidence>
<name>A0A844ZZJ6_9SPHN</name>
<evidence type="ECO:0000313" key="2">
    <source>
        <dbReference type="Proteomes" id="UP000460626"/>
    </source>
</evidence>
<accession>A0A844ZZJ6</accession>
<dbReference type="EMBL" id="WTYH01000001">
    <property type="protein sequence ID" value="MXO92652.1"/>
    <property type="molecule type" value="Genomic_DNA"/>
</dbReference>
<keyword evidence="2" id="KW-1185">Reference proteome</keyword>
<organism evidence="1 2">
    <name type="scientific">Aurantiacibacter arachoides</name>
    <dbReference type="NCBI Taxonomy" id="1850444"/>
    <lineage>
        <taxon>Bacteria</taxon>
        <taxon>Pseudomonadati</taxon>
        <taxon>Pseudomonadota</taxon>
        <taxon>Alphaproteobacteria</taxon>
        <taxon>Sphingomonadales</taxon>
        <taxon>Erythrobacteraceae</taxon>
        <taxon>Aurantiacibacter</taxon>
    </lineage>
</organism>
<gene>
    <name evidence="1" type="ORF">GRI62_03400</name>
</gene>
<sequence length="128" mass="13466">MVLASVPAAGTDASFTVRAVVPVYCEVQHRGAGSVALQGQSISLGNFREYCNSPGGYSLVVRYAPGTLQGTVLSAGFDQVVLDGSGEAVLSREIRPRFRHRTVIATPGERGFDTDRIGFDLLPANPAG</sequence>